<protein>
    <submittedName>
        <fullName evidence="1">Uncharacterized protein</fullName>
    </submittedName>
</protein>
<dbReference type="AlphaFoldDB" id="A0A0A9HPI6"/>
<dbReference type="EMBL" id="GBRH01158851">
    <property type="protein sequence ID" value="JAE39045.1"/>
    <property type="molecule type" value="Transcribed_RNA"/>
</dbReference>
<proteinExistence type="predicted"/>
<organism evidence="1">
    <name type="scientific">Arundo donax</name>
    <name type="common">Giant reed</name>
    <name type="synonym">Donax arundinaceus</name>
    <dbReference type="NCBI Taxonomy" id="35708"/>
    <lineage>
        <taxon>Eukaryota</taxon>
        <taxon>Viridiplantae</taxon>
        <taxon>Streptophyta</taxon>
        <taxon>Embryophyta</taxon>
        <taxon>Tracheophyta</taxon>
        <taxon>Spermatophyta</taxon>
        <taxon>Magnoliopsida</taxon>
        <taxon>Liliopsida</taxon>
        <taxon>Poales</taxon>
        <taxon>Poaceae</taxon>
        <taxon>PACMAD clade</taxon>
        <taxon>Arundinoideae</taxon>
        <taxon>Arundineae</taxon>
        <taxon>Arundo</taxon>
    </lineage>
</organism>
<evidence type="ECO:0000313" key="1">
    <source>
        <dbReference type="EMBL" id="JAE39045.1"/>
    </source>
</evidence>
<name>A0A0A9HPI6_ARUDO</name>
<reference evidence="1" key="2">
    <citation type="journal article" date="2015" name="Data Brief">
        <title>Shoot transcriptome of the giant reed, Arundo donax.</title>
        <authorList>
            <person name="Barrero R.A."/>
            <person name="Guerrero F.D."/>
            <person name="Moolhuijzen P."/>
            <person name="Goolsby J.A."/>
            <person name="Tidwell J."/>
            <person name="Bellgard S.E."/>
            <person name="Bellgard M.I."/>
        </authorList>
    </citation>
    <scope>NUCLEOTIDE SEQUENCE</scope>
    <source>
        <tissue evidence="1">Shoot tissue taken approximately 20 cm above the soil surface</tissue>
    </source>
</reference>
<sequence>MSSGGRTGDGDWRETEKSQFYLYTGPNMTL</sequence>
<reference evidence="1" key="1">
    <citation type="submission" date="2014-09" db="EMBL/GenBank/DDBJ databases">
        <authorList>
            <person name="Magalhaes I.L.F."/>
            <person name="Oliveira U."/>
            <person name="Santos F.R."/>
            <person name="Vidigal T.H.D.A."/>
            <person name="Brescovit A.D."/>
            <person name="Santos A.J."/>
        </authorList>
    </citation>
    <scope>NUCLEOTIDE SEQUENCE</scope>
    <source>
        <tissue evidence="1">Shoot tissue taken approximately 20 cm above the soil surface</tissue>
    </source>
</reference>
<accession>A0A0A9HPI6</accession>